<reference evidence="6" key="1">
    <citation type="journal article" date="2012" name="G3 (Bethesda)">
        <title>Pichia sorbitophila, an interspecies yeast hybrid reveals early steps of genome resolution following polyploidization.</title>
        <authorList>
            <person name="Leh Louis V."/>
            <person name="Despons L."/>
            <person name="Friedrich A."/>
            <person name="Martin T."/>
            <person name="Durrens P."/>
            <person name="Casaregola S."/>
            <person name="Neuveglise C."/>
            <person name="Fairhead C."/>
            <person name="Marck C."/>
            <person name="Cruz J.A."/>
            <person name="Straub M.L."/>
            <person name="Kugler V."/>
            <person name="Sacerdot C."/>
            <person name="Uzunov Z."/>
            <person name="Thierry A."/>
            <person name="Weiss S."/>
            <person name="Bleykasten C."/>
            <person name="De Montigny J."/>
            <person name="Jacques N."/>
            <person name="Jung P."/>
            <person name="Lemaire M."/>
            <person name="Mallet S."/>
            <person name="Morel G."/>
            <person name="Richard G.F."/>
            <person name="Sarkar A."/>
            <person name="Savel G."/>
            <person name="Schacherer J."/>
            <person name="Seret M.L."/>
            <person name="Talla E."/>
            <person name="Samson G."/>
            <person name="Jubin C."/>
            <person name="Poulain J."/>
            <person name="Vacherie B."/>
            <person name="Barbe V."/>
            <person name="Pelletier E."/>
            <person name="Sherman D.J."/>
            <person name="Westhof E."/>
            <person name="Weissenbach J."/>
            <person name="Baret P.V."/>
            <person name="Wincker P."/>
            <person name="Gaillardin C."/>
            <person name="Dujon B."/>
            <person name="Souciet J.L."/>
        </authorList>
    </citation>
    <scope>NUCLEOTIDE SEQUENCE [LARGE SCALE GENOMIC DNA]</scope>
    <source>
        <strain evidence="6">CBS 270.75 / DBVPG 7215 / KCTC 17166 / NRRL Y-17582</strain>
    </source>
</reference>
<feature type="domain" description="Fcf2 pre-rRNA processing C-terminal" evidence="4">
    <location>
        <begin position="131"/>
        <end position="219"/>
    </location>
</feature>
<dbReference type="PANTHER" id="PTHR21686:SF12">
    <property type="entry name" value="DEOXYNUCLEOTIDYLTRANSFERASE TERMINAL-INTERACTING PROTEIN 2"/>
    <property type="match status" value="1"/>
</dbReference>
<dbReference type="EMBL" id="CP002497">
    <property type="protein sequence ID" value="AET37683.1"/>
    <property type="molecule type" value="Genomic_DNA"/>
</dbReference>
<feature type="region of interest" description="Disordered" evidence="3">
    <location>
        <begin position="106"/>
        <end position="134"/>
    </location>
</feature>
<dbReference type="GO" id="GO:0000480">
    <property type="term" value="P:endonucleolytic cleavage in 5'-ETS of tricistronic rRNA transcript (SSU-rRNA, 5.8S rRNA, LSU-rRNA)"/>
    <property type="evidence" value="ECO:0007669"/>
    <property type="project" value="EnsemblFungi"/>
</dbReference>
<dbReference type="RefSeq" id="XP_003644500.1">
    <property type="nucleotide sequence ID" value="XM_003644452.1"/>
</dbReference>
<dbReference type="GO" id="GO:0005730">
    <property type="term" value="C:nucleolus"/>
    <property type="evidence" value="ECO:0007669"/>
    <property type="project" value="UniProtKB-SubCell"/>
</dbReference>
<dbReference type="GO" id="GO:0000472">
    <property type="term" value="P:endonucleolytic cleavage to generate mature 5'-end of SSU-rRNA from (SSU-rRNA, 5.8S rRNA, LSU-rRNA)"/>
    <property type="evidence" value="ECO:0007669"/>
    <property type="project" value="EnsemblFungi"/>
</dbReference>
<dbReference type="HOGENOM" id="CLU_075129_2_0_1"/>
<dbReference type="GeneID" id="11470409"/>
<evidence type="ECO:0000313" key="5">
    <source>
        <dbReference type="EMBL" id="AET37683.1"/>
    </source>
</evidence>
<dbReference type="GO" id="GO:0003723">
    <property type="term" value="F:RNA binding"/>
    <property type="evidence" value="ECO:0007669"/>
    <property type="project" value="TreeGrafter"/>
</dbReference>
<keyword evidence="2" id="KW-0539">Nucleus</keyword>
<evidence type="ECO:0000256" key="2">
    <source>
        <dbReference type="ARBA" id="ARBA00023242"/>
    </source>
</evidence>
<gene>
    <name evidence="5" type="ordered locus">Ecym_1457</name>
</gene>
<dbReference type="InterPro" id="IPR014810">
    <property type="entry name" value="Fcf2_C"/>
</dbReference>
<dbReference type="InterPro" id="IPR039883">
    <property type="entry name" value="Fcf2/DNTTIP2"/>
</dbReference>
<keyword evidence="6" id="KW-1185">Reference proteome</keyword>
<protein>
    <recommendedName>
        <fullName evidence="4">Fcf2 pre-rRNA processing C-terminal domain-containing protein</fullName>
    </recommendedName>
</protein>
<dbReference type="Proteomes" id="UP000006790">
    <property type="component" value="Chromosome 1"/>
</dbReference>
<dbReference type="OMA" id="DDTNKYF"/>
<comment type="subcellular location">
    <subcellularLocation>
        <location evidence="1">Nucleus</location>
        <location evidence="1">Nucleolus</location>
    </subcellularLocation>
</comment>
<dbReference type="FunCoup" id="G8JMG6">
    <property type="interactions" value="363"/>
</dbReference>
<proteinExistence type="predicted"/>
<organism evidence="5 6">
    <name type="scientific">Eremothecium cymbalariae (strain CBS 270.75 / DBVPG 7215 / KCTC 17166 / NRRL Y-17582)</name>
    <name type="common">Yeast</name>
    <dbReference type="NCBI Taxonomy" id="931890"/>
    <lineage>
        <taxon>Eukaryota</taxon>
        <taxon>Fungi</taxon>
        <taxon>Dikarya</taxon>
        <taxon>Ascomycota</taxon>
        <taxon>Saccharomycotina</taxon>
        <taxon>Saccharomycetes</taxon>
        <taxon>Saccharomycetales</taxon>
        <taxon>Saccharomycetaceae</taxon>
        <taxon>Eremothecium</taxon>
    </lineage>
</organism>
<evidence type="ECO:0000256" key="3">
    <source>
        <dbReference type="SAM" id="MobiDB-lite"/>
    </source>
</evidence>
<evidence type="ECO:0000313" key="6">
    <source>
        <dbReference type="Proteomes" id="UP000006790"/>
    </source>
</evidence>
<dbReference type="AlphaFoldDB" id="G8JMG6"/>
<dbReference type="KEGG" id="erc:Ecym_1457"/>
<sequence length="245" mass="27706">MGSSSVAAPQELKRSPVVMDTGIQDLDDLFGSLKAVMRSGANSNGAAAAAEHPVGMHHSNDLDKDILKISDDDDNDLDGKVARQQAIFHSIEKKLHQLPKLKNTFDDLSRDSSSKTLPPANLHEPTAPPSTKPWFQLPKQELTDSLKRDLALIKHRAALDPKRHYKKEKWQIPERFSVGTIVEGTGEFFSSRIKNKNRTNTILASLMADTDTDRYFRRKYSEIQEKKTAGKRAHYKHVREKRRKL</sequence>
<dbReference type="Pfam" id="PF08698">
    <property type="entry name" value="Fcf2"/>
    <property type="match status" value="1"/>
</dbReference>
<dbReference type="InParanoid" id="G8JMG6"/>
<dbReference type="OrthoDB" id="427886at2759"/>
<evidence type="ECO:0000256" key="1">
    <source>
        <dbReference type="ARBA" id="ARBA00004604"/>
    </source>
</evidence>
<dbReference type="PANTHER" id="PTHR21686">
    <property type="entry name" value="DEOXYNUCLEOTIDYLTRANSFERASE TERMINAL-INTERACTING PROTEIN 2"/>
    <property type="match status" value="1"/>
</dbReference>
<evidence type="ECO:0000259" key="4">
    <source>
        <dbReference type="Pfam" id="PF08698"/>
    </source>
</evidence>
<dbReference type="GO" id="GO:0000447">
    <property type="term" value="P:endonucleolytic cleavage in ITS1 to separate SSU-rRNA from 5.8S rRNA and LSU-rRNA from tricistronic rRNA transcript (SSU-rRNA, 5.8S rRNA, LSU-rRNA)"/>
    <property type="evidence" value="ECO:0007669"/>
    <property type="project" value="EnsemblFungi"/>
</dbReference>
<dbReference type="STRING" id="931890.G8JMG6"/>
<dbReference type="eggNOG" id="KOG3100">
    <property type="taxonomic scope" value="Eukaryota"/>
</dbReference>
<name>G8JMG6_ERECY</name>
<accession>G8JMG6</accession>